<gene>
    <name evidence="1" type="ORF">NCTC8284_03500</name>
</gene>
<evidence type="ECO:0000313" key="2">
    <source>
        <dbReference type="Proteomes" id="UP000278733"/>
    </source>
</evidence>
<name>A0A3S5ESD6_9PAST</name>
<dbReference type="KEGG" id="rpne:NCTC8284_03500"/>
<dbReference type="AlphaFoldDB" id="A0A3S5ESD6"/>
<organism evidence="1 2">
    <name type="scientific">Rodentibacter pneumotropicus</name>
    <dbReference type="NCBI Taxonomy" id="758"/>
    <lineage>
        <taxon>Bacteria</taxon>
        <taxon>Pseudomonadati</taxon>
        <taxon>Pseudomonadota</taxon>
        <taxon>Gammaproteobacteria</taxon>
        <taxon>Pasteurellales</taxon>
        <taxon>Pasteurellaceae</taxon>
        <taxon>Rodentibacter</taxon>
    </lineage>
</organism>
<accession>A0A3S5ESD6</accession>
<proteinExistence type="predicted"/>
<dbReference type="Proteomes" id="UP000278733">
    <property type="component" value="Chromosome"/>
</dbReference>
<reference evidence="1 2" key="1">
    <citation type="submission" date="2018-12" db="EMBL/GenBank/DDBJ databases">
        <authorList>
            <consortium name="Pathogen Informatics"/>
        </authorList>
    </citation>
    <scope>NUCLEOTIDE SEQUENCE [LARGE SCALE GENOMIC DNA]</scope>
    <source>
        <strain evidence="1 2">NCTC8284</strain>
    </source>
</reference>
<evidence type="ECO:0000313" key="1">
    <source>
        <dbReference type="EMBL" id="VEH68270.1"/>
    </source>
</evidence>
<sequence length="36" mass="4139">MAKLKLQQQNSIGESLVVIWSFLSINENIFSVCRKN</sequence>
<dbReference type="EMBL" id="LR134405">
    <property type="protein sequence ID" value="VEH68270.1"/>
    <property type="molecule type" value="Genomic_DNA"/>
</dbReference>
<protein>
    <submittedName>
        <fullName evidence="1">Uncharacterized protein</fullName>
    </submittedName>
</protein>